<organism evidence="10 11">
    <name type="scientific">Actinomadura citrea</name>
    <dbReference type="NCBI Taxonomy" id="46158"/>
    <lineage>
        <taxon>Bacteria</taxon>
        <taxon>Bacillati</taxon>
        <taxon>Actinomycetota</taxon>
        <taxon>Actinomycetes</taxon>
        <taxon>Streptosporangiales</taxon>
        <taxon>Thermomonosporaceae</taxon>
        <taxon>Actinomadura</taxon>
    </lineage>
</organism>
<dbReference type="EMBL" id="JACCBT010000001">
    <property type="protein sequence ID" value="NYE10734.1"/>
    <property type="molecule type" value="Genomic_DNA"/>
</dbReference>
<name>A0A7Y9KCN9_9ACTN</name>
<dbReference type="PANTHER" id="PTHR42929:SF5">
    <property type="entry name" value="ABC TRANSPORTER PERMEASE PROTEIN"/>
    <property type="match status" value="1"/>
</dbReference>
<comment type="caution">
    <text evidence="10">The sequence shown here is derived from an EMBL/GenBank/DDBJ whole genome shotgun (WGS) entry which is preliminary data.</text>
</comment>
<feature type="transmembrane region" description="Helical" evidence="8">
    <location>
        <begin position="216"/>
        <end position="239"/>
    </location>
</feature>
<comment type="similarity">
    <text evidence="2">Belongs to the binding-protein-dependent transport system permease family. CysTW subfamily.</text>
</comment>
<dbReference type="InterPro" id="IPR000515">
    <property type="entry name" value="MetI-like"/>
</dbReference>
<dbReference type="GO" id="GO:0055085">
    <property type="term" value="P:transmembrane transport"/>
    <property type="evidence" value="ECO:0007669"/>
    <property type="project" value="InterPro"/>
</dbReference>
<dbReference type="Gene3D" id="1.10.3720.10">
    <property type="entry name" value="MetI-like"/>
    <property type="match status" value="1"/>
</dbReference>
<dbReference type="SUPFAM" id="SSF161098">
    <property type="entry name" value="MetI-like"/>
    <property type="match status" value="1"/>
</dbReference>
<dbReference type="GO" id="GO:0005886">
    <property type="term" value="C:plasma membrane"/>
    <property type="evidence" value="ECO:0007669"/>
    <property type="project" value="UniProtKB-SubCell"/>
</dbReference>
<comment type="subcellular location">
    <subcellularLocation>
        <location evidence="1 8">Cell membrane</location>
        <topology evidence="1 8">Multi-pass membrane protein</topology>
    </subcellularLocation>
</comment>
<reference evidence="10 11" key="1">
    <citation type="submission" date="2020-07" db="EMBL/GenBank/DDBJ databases">
        <title>Sequencing the genomes of 1000 actinobacteria strains.</title>
        <authorList>
            <person name="Klenk H.-P."/>
        </authorList>
    </citation>
    <scope>NUCLEOTIDE SEQUENCE [LARGE SCALE GENOMIC DNA]</scope>
    <source>
        <strain evidence="10 11">DSM 43461</strain>
    </source>
</reference>
<feature type="transmembrane region" description="Helical" evidence="8">
    <location>
        <begin position="72"/>
        <end position="92"/>
    </location>
</feature>
<feature type="transmembrane region" description="Helical" evidence="8">
    <location>
        <begin position="159"/>
        <end position="185"/>
    </location>
</feature>
<evidence type="ECO:0000256" key="4">
    <source>
        <dbReference type="ARBA" id="ARBA00022475"/>
    </source>
</evidence>
<dbReference type="Pfam" id="PF00528">
    <property type="entry name" value="BPD_transp_1"/>
    <property type="match status" value="1"/>
</dbReference>
<keyword evidence="11" id="KW-1185">Reference proteome</keyword>
<dbReference type="PANTHER" id="PTHR42929">
    <property type="entry name" value="INNER MEMBRANE ABC TRANSPORTER PERMEASE PROTEIN YDCU-RELATED-RELATED"/>
    <property type="match status" value="1"/>
</dbReference>
<dbReference type="InterPro" id="IPR035906">
    <property type="entry name" value="MetI-like_sf"/>
</dbReference>
<evidence type="ECO:0000259" key="9">
    <source>
        <dbReference type="PROSITE" id="PS50928"/>
    </source>
</evidence>
<evidence type="ECO:0000256" key="3">
    <source>
        <dbReference type="ARBA" id="ARBA00022448"/>
    </source>
</evidence>
<dbReference type="AlphaFoldDB" id="A0A7Y9KCN9"/>
<dbReference type="PROSITE" id="PS50928">
    <property type="entry name" value="ABC_TM1"/>
    <property type="match status" value="1"/>
</dbReference>
<feature type="domain" description="ABC transmembrane type-1" evidence="9">
    <location>
        <begin position="73"/>
        <end position="280"/>
    </location>
</feature>
<evidence type="ECO:0000313" key="11">
    <source>
        <dbReference type="Proteomes" id="UP000591272"/>
    </source>
</evidence>
<evidence type="ECO:0000256" key="5">
    <source>
        <dbReference type="ARBA" id="ARBA00022692"/>
    </source>
</evidence>
<evidence type="ECO:0000256" key="2">
    <source>
        <dbReference type="ARBA" id="ARBA00007069"/>
    </source>
</evidence>
<accession>A0A7Y9KCN9</accession>
<gene>
    <name evidence="10" type="ORF">BJ999_001030</name>
</gene>
<feature type="transmembrane region" description="Helical" evidence="8">
    <location>
        <begin position="104"/>
        <end position="124"/>
    </location>
</feature>
<evidence type="ECO:0000256" key="6">
    <source>
        <dbReference type="ARBA" id="ARBA00022989"/>
    </source>
</evidence>
<feature type="transmembrane region" description="Helical" evidence="8">
    <location>
        <begin position="259"/>
        <end position="284"/>
    </location>
</feature>
<keyword evidence="3 8" id="KW-0813">Transport</keyword>
<dbReference type="Proteomes" id="UP000591272">
    <property type="component" value="Unassembled WGS sequence"/>
</dbReference>
<protein>
    <submittedName>
        <fullName evidence="10">Putative spermidine/putrescine transport system permease protein</fullName>
    </submittedName>
</protein>
<evidence type="ECO:0000256" key="8">
    <source>
        <dbReference type="RuleBase" id="RU363032"/>
    </source>
</evidence>
<dbReference type="CDD" id="cd06261">
    <property type="entry name" value="TM_PBP2"/>
    <property type="match status" value="1"/>
</dbReference>
<evidence type="ECO:0000313" key="10">
    <source>
        <dbReference type="EMBL" id="NYE10734.1"/>
    </source>
</evidence>
<proteinExistence type="inferred from homology"/>
<keyword evidence="4" id="KW-1003">Cell membrane</keyword>
<keyword evidence="7 8" id="KW-0472">Membrane</keyword>
<keyword evidence="5 8" id="KW-0812">Transmembrane</keyword>
<dbReference type="RefSeq" id="WP_179832221.1">
    <property type="nucleotide sequence ID" value="NZ_BMRD01000006.1"/>
</dbReference>
<sequence length="293" mass="31542">MAHTPRARRRTRWRGTAYVVPLSVFLLALFVAPLVRLLQLSFRPVDESNAALPGYTVHQYVRVFTEPFFYEALIRTLLTAVLVTVLCVVLAYPAAYTLAQRRPGLLRTLLFVTVLSPLLTSVVVRSYGWVVLLGANGPVNRAFVALGVLDQPAHLLTSYSAVVVSVTHVLLPFAIVPLTTALGGLDRDVLRASRVLGAGPVRTFARVTVPLSLPGALSGALVVFALAMGIYITPLLVGGANQPLAGIRVYDQISTVFDYPVAAALSFVLLLITVLCTTGLGAAFRTWEGRLHG</sequence>
<evidence type="ECO:0000256" key="1">
    <source>
        <dbReference type="ARBA" id="ARBA00004651"/>
    </source>
</evidence>
<keyword evidence="6 8" id="KW-1133">Transmembrane helix</keyword>
<evidence type="ECO:0000256" key="7">
    <source>
        <dbReference type="ARBA" id="ARBA00023136"/>
    </source>
</evidence>
<feature type="transmembrane region" description="Helical" evidence="8">
    <location>
        <begin position="16"/>
        <end position="35"/>
    </location>
</feature>